<protein>
    <submittedName>
        <fullName evidence="1">Uncharacterized protein</fullName>
    </submittedName>
</protein>
<sequence length="185" mass="20041">VRHILAILVVVSLSMSCSQDPSVSNEDALVNGSSQASTSLVVDQANESNQDSDVEEIVKPPELVELEEIWDLAASRPGADVGQVFQLFRLKQSLGPRNLPCYDPESQDVCEKIVEAINIVGLTERQVGLLLDSLELPHRVLQRDCEVLMVTQEFVAGRVNLAVADGVVTGWGSEGSAKFHNEGDC</sequence>
<evidence type="ECO:0000313" key="1">
    <source>
        <dbReference type="EMBL" id="SUZ61022.1"/>
    </source>
</evidence>
<organism evidence="1">
    <name type="scientific">marine metagenome</name>
    <dbReference type="NCBI Taxonomy" id="408172"/>
    <lineage>
        <taxon>unclassified sequences</taxon>
        <taxon>metagenomes</taxon>
        <taxon>ecological metagenomes</taxon>
    </lineage>
</organism>
<gene>
    <name evidence="1" type="ORF">METZ01_LOCUS13876</name>
</gene>
<dbReference type="EMBL" id="UINC01000777">
    <property type="protein sequence ID" value="SUZ61022.1"/>
    <property type="molecule type" value="Genomic_DNA"/>
</dbReference>
<proteinExistence type="predicted"/>
<reference evidence="1" key="1">
    <citation type="submission" date="2018-05" db="EMBL/GenBank/DDBJ databases">
        <authorList>
            <person name="Lanie J.A."/>
            <person name="Ng W.-L."/>
            <person name="Kazmierczak K.M."/>
            <person name="Andrzejewski T.M."/>
            <person name="Davidsen T.M."/>
            <person name="Wayne K.J."/>
            <person name="Tettelin H."/>
            <person name="Glass J.I."/>
            <person name="Rusch D."/>
            <person name="Podicherti R."/>
            <person name="Tsui H.-C.T."/>
            <person name="Winkler M.E."/>
        </authorList>
    </citation>
    <scope>NUCLEOTIDE SEQUENCE</scope>
</reference>
<accession>A0A381P2A5</accession>
<feature type="non-terminal residue" evidence="1">
    <location>
        <position position="1"/>
    </location>
</feature>
<dbReference type="AlphaFoldDB" id="A0A381P2A5"/>
<name>A0A381P2A5_9ZZZZ</name>